<evidence type="ECO:0000256" key="21">
    <source>
        <dbReference type="ARBA" id="ARBA00048679"/>
    </source>
</evidence>
<evidence type="ECO:0000256" key="23">
    <source>
        <dbReference type="SAM" id="Phobius"/>
    </source>
</evidence>
<dbReference type="PROSITE" id="PS50011">
    <property type="entry name" value="PROTEIN_KINASE_DOM"/>
    <property type="match status" value="1"/>
</dbReference>
<evidence type="ECO:0000256" key="4">
    <source>
        <dbReference type="ARBA" id="ARBA00012513"/>
    </source>
</evidence>
<feature type="domain" description="Protein kinase" evidence="24">
    <location>
        <begin position="737"/>
        <end position="1029"/>
    </location>
</feature>
<dbReference type="FunFam" id="3.80.10.10:FF:000129">
    <property type="entry name" value="Leucine-rich repeat receptor-like kinase"/>
    <property type="match status" value="1"/>
</dbReference>
<keyword evidence="26" id="KW-1185">Reference proteome</keyword>
<evidence type="ECO:0000256" key="18">
    <source>
        <dbReference type="ARBA" id="ARBA00023170"/>
    </source>
</evidence>
<evidence type="ECO:0000256" key="19">
    <source>
        <dbReference type="ARBA" id="ARBA00023180"/>
    </source>
</evidence>
<dbReference type="SMART" id="SM00220">
    <property type="entry name" value="S_TKc"/>
    <property type="match status" value="1"/>
</dbReference>
<keyword evidence="8" id="KW-0433">Leucine-rich repeat</keyword>
<keyword evidence="13 22" id="KW-0547">Nucleotide-binding</keyword>
<dbReference type="GO" id="GO:0005886">
    <property type="term" value="C:plasma membrane"/>
    <property type="evidence" value="ECO:0007669"/>
    <property type="project" value="UniProtKB-SubCell"/>
</dbReference>
<dbReference type="InterPro" id="IPR000719">
    <property type="entry name" value="Prot_kinase_dom"/>
</dbReference>
<dbReference type="InterPro" id="IPR008271">
    <property type="entry name" value="Ser/Thr_kinase_AS"/>
</dbReference>
<dbReference type="InterPro" id="IPR003591">
    <property type="entry name" value="Leu-rich_rpt_typical-subtyp"/>
</dbReference>
<reference evidence="26" key="1">
    <citation type="submission" date="2013-01" db="EMBL/GenBank/DDBJ databases">
        <title>Draft Genome Sequence of a Mulberry Tree, Morus notabilis C.K. Schneid.</title>
        <authorList>
            <person name="He N."/>
            <person name="Zhao S."/>
        </authorList>
    </citation>
    <scope>NUCLEOTIDE SEQUENCE</scope>
</reference>
<evidence type="ECO:0000256" key="11">
    <source>
        <dbReference type="ARBA" id="ARBA00022729"/>
    </source>
</evidence>
<keyword evidence="15 22" id="KW-0067">ATP-binding</keyword>
<keyword evidence="17 23" id="KW-0472">Membrane</keyword>
<dbReference type="InterPro" id="IPR017441">
    <property type="entry name" value="Protein_kinase_ATP_BS"/>
</dbReference>
<evidence type="ECO:0000313" key="25">
    <source>
        <dbReference type="EMBL" id="EXB50591.1"/>
    </source>
</evidence>
<keyword evidence="16 23" id="KW-1133">Transmembrane helix</keyword>
<dbReference type="Gene3D" id="3.80.10.10">
    <property type="entry name" value="Ribonuclease Inhibitor"/>
    <property type="match status" value="4"/>
</dbReference>
<dbReference type="InterPro" id="IPR055414">
    <property type="entry name" value="LRR_R13L4/SHOC2-like"/>
</dbReference>
<evidence type="ECO:0000256" key="3">
    <source>
        <dbReference type="ARBA" id="ARBA00008684"/>
    </source>
</evidence>
<dbReference type="GO" id="GO:0005524">
    <property type="term" value="F:ATP binding"/>
    <property type="evidence" value="ECO:0007669"/>
    <property type="project" value="UniProtKB-UniRule"/>
</dbReference>
<dbReference type="Pfam" id="PF23598">
    <property type="entry name" value="LRR_14"/>
    <property type="match status" value="1"/>
</dbReference>
<name>W9RCA6_9ROSA</name>
<dbReference type="PROSITE" id="PS00107">
    <property type="entry name" value="PROTEIN_KINASE_ATP"/>
    <property type="match status" value="1"/>
</dbReference>
<evidence type="ECO:0000256" key="12">
    <source>
        <dbReference type="ARBA" id="ARBA00022737"/>
    </source>
</evidence>
<dbReference type="EMBL" id="KE344007">
    <property type="protein sequence ID" value="EXB50591.1"/>
    <property type="molecule type" value="Genomic_DNA"/>
</dbReference>
<dbReference type="Pfam" id="PF08263">
    <property type="entry name" value="LRRNT_2"/>
    <property type="match status" value="1"/>
</dbReference>
<feature type="transmembrane region" description="Helical" evidence="23">
    <location>
        <begin position="676"/>
        <end position="701"/>
    </location>
</feature>
<keyword evidence="12" id="KW-0677">Repeat</keyword>
<dbReference type="InterPro" id="IPR051716">
    <property type="entry name" value="Plant_RL_S/T_kinase"/>
</dbReference>
<evidence type="ECO:0000256" key="10">
    <source>
        <dbReference type="ARBA" id="ARBA00022692"/>
    </source>
</evidence>
<keyword evidence="18 25" id="KW-0675">Receptor</keyword>
<protein>
    <recommendedName>
        <fullName evidence="4">non-specific serine/threonine protein kinase</fullName>
        <ecNumber evidence="4">2.7.11.1</ecNumber>
    </recommendedName>
</protein>
<evidence type="ECO:0000256" key="1">
    <source>
        <dbReference type="ARBA" id="ARBA00004162"/>
    </source>
</evidence>
<comment type="catalytic activity">
    <reaction evidence="21">
        <text>L-seryl-[protein] + ATP = O-phospho-L-seryl-[protein] + ADP + H(+)</text>
        <dbReference type="Rhea" id="RHEA:17989"/>
        <dbReference type="Rhea" id="RHEA-COMP:9863"/>
        <dbReference type="Rhea" id="RHEA-COMP:11604"/>
        <dbReference type="ChEBI" id="CHEBI:15378"/>
        <dbReference type="ChEBI" id="CHEBI:29999"/>
        <dbReference type="ChEBI" id="CHEBI:30616"/>
        <dbReference type="ChEBI" id="CHEBI:83421"/>
        <dbReference type="ChEBI" id="CHEBI:456216"/>
        <dbReference type="EC" id="2.7.11.1"/>
    </reaction>
</comment>
<evidence type="ECO:0000256" key="13">
    <source>
        <dbReference type="ARBA" id="ARBA00022741"/>
    </source>
</evidence>
<feature type="transmembrane region" description="Helical" evidence="23">
    <location>
        <begin position="12"/>
        <end position="30"/>
    </location>
</feature>
<keyword evidence="14 25" id="KW-0418">Kinase</keyword>
<dbReference type="PROSITE" id="PS00108">
    <property type="entry name" value="PROTEIN_KINASE_ST"/>
    <property type="match status" value="1"/>
</dbReference>
<dbReference type="InterPro" id="IPR032675">
    <property type="entry name" value="LRR_dom_sf"/>
</dbReference>
<dbReference type="InterPro" id="IPR001611">
    <property type="entry name" value="Leu-rich_rpt"/>
</dbReference>
<keyword evidence="19" id="KW-0325">Glycoprotein</keyword>
<dbReference type="PANTHER" id="PTHR48053:SF47">
    <property type="entry name" value="RECEPTOR KINASE-LIKE PROTEIN XA21"/>
    <property type="match status" value="1"/>
</dbReference>
<keyword evidence="9" id="KW-0808">Transferase</keyword>
<dbReference type="eggNOG" id="ENOG502QYMU">
    <property type="taxonomic scope" value="Eukaryota"/>
</dbReference>
<evidence type="ECO:0000256" key="9">
    <source>
        <dbReference type="ARBA" id="ARBA00022679"/>
    </source>
</evidence>
<feature type="binding site" evidence="22">
    <location>
        <position position="766"/>
    </location>
    <ligand>
        <name>ATP</name>
        <dbReference type="ChEBI" id="CHEBI:30616"/>
    </ligand>
</feature>
<comment type="catalytic activity">
    <reaction evidence="20">
        <text>L-threonyl-[protein] + ATP = O-phospho-L-threonyl-[protein] + ADP + H(+)</text>
        <dbReference type="Rhea" id="RHEA:46608"/>
        <dbReference type="Rhea" id="RHEA-COMP:11060"/>
        <dbReference type="Rhea" id="RHEA-COMP:11605"/>
        <dbReference type="ChEBI" id="CHEBI:15378"/>
        <dbReference type="ChEBI" id="CHEBI:30013"/>
        <dbReference type="ChEBI" id="CHEBI:30616"/>
        <dbReference type="ChEBI" id="CHEBI:61977"/>
        <dbReference type="ChEBI" id="CHEBI:456216"/>
        <dbReference type="EC" id="2.7.11.1"/>
    </reaction>
</comment>
<evidence type="ECO:0000256" key="8">
    <source>
        <dbReference type="ARBA" id="ARBA00022614"/>
    </source>
</evidence>
<keyword evidence="5" id="KW-1003">Cell membrane</keyword>
<dbReference type="Pfam" id="PF00560">
    <property type="entry name" value="LRR_1"/>
    <property type="match status" value="8"/>
</dbReference>
<dbReference type="FunFam" id="3.80.10.10:FF:000041">
    <property type="entry name" value="LRR receptor-like serine/threonine-protein kinase ERECTA"/>
    <property type="match status" value="1"/>
</dbReference>
<dbReference type="InterPro" id="IPR001245">
    <property type="entry name" value="Ser-Thr/Tyr_kinase_cat_dom"/>
</dbReference>
<evidence type="ECO:0000256" key="15">
    <source>
        <dbReference type="ARBA" id="ARBA00022840"/>
    </source>
</evidence>
<comment type="subcellular location">
    <subcellularLocation>
        <location evidence="1">Cell membrane</location>
        <topology evidence="1">Single-pass membrane protein</topology>
    </subcellularLocation>
    <subcellularLocation>
        <location evidence="2">Membrane</location>
        <topology evidence="2">Single-pass type I membrane protein</topology>
    </subcellularLocation>
</comment>
<evidence type="ECO:0000313" key="26">
    <source>
        <dbReference type="Proteomes" id="UP000030645"/>
    </source>
</evidence>
<dbReference type="PANTHER" id="PTHR48053">
    <property type="entry name" value="LEUCINE RICH REPEAT FAMILY PROTEIN, EXPRESSED"/>
    <property type="match status" value="1"/>
</dbReference>
<comment type="similarity">
    <text evidence="3">Belongs to the protein kinase superfamily. Ser/Thr protein kinase family.</text>
</comment>
<dbReference type="InterPro" id="IPR013210">
    <property type="entry name" value="LRR_N_plant-typ"/>
</dbReference>
<dbReference type="OrthoDB" id="1640047at2759"/>
<dbReference type="PROSITE" id="PS51450">
    <property type="entry name" value="LRR"/>
    <property type="match status" value="1"/>
</dbReference>
<keyword evidence="6" id="KW-0723">Serine/threonine-protein kinase</keyword>
<evidence type="ECO:0000259" key="24">
    <source>
        <dbReference type="PROSITE" id="PS50011"/>
    </source>
</evidence>
<sequence length="1033" mass="114749">MGYDDQLCVKKSILCLYSLLLVAPCISTFVCENYNDCKALLKFKKGITSDPNGHLQAWNEANPFCNWTGVTCHEHVENRVVVLELSDMGLQGSLSPFLFNLSLLAKLLLHTNRFHGEIPTSFGELSKLVHLNLSENQLQGKIPSSLHRCRSLKFMDLTDNNLSGIPEEIGLMKSLTYLSLTGNVFTGSLPSFLSNLTELTRLELSYNYFTGEIPPELGELKKLEIMYLHVNNLEGSIPSALSNCTALREISLIGNQLSGEIPPELGSKLRNLQKMYLQMNKISGKIPVTLSNLSQLILLDLSMNKLEGEVPKELGMLENLEILYLHSNDLISGSDHSSLSFLTSLTNCSHLKKLHLASCLFVGKLPDSVGDLSKELYYLNIRDNSISGKIPESIGNLSSLVDIDLWYNFFNETLPAALGKLEKLQRLSLGKNRLHGQIPDDIGKMANLGLLDLNTNLIRGSIPPSLCTLPQLRYLYLSHNRLSGKFPIELTQCSLLMLLDLSYNRLRGSIPPQIGSFPNLAFSLNLSNNGFIGSIPETIGKLVSLESIDLSKNNFSGVIPSAIEGCISLIYLNFSNNVLQGPIPESLKLITDLEVLDLTRNQLNGTIPAWIGDKNTIKTLNLSYNRLSGEVPKTQNFSFFNRSSFLGNLGLCGGSSTMGLPPCEIQHQKHKKKKKVFYVILAVIPSCVLLLLVAFIIWYFFLREKYKKQGVIPTAFPTIHGRRIYTQRELEIATAGFNEVNLLGRGGFGSVYKATMDDGRTTVAVKVLHEESGGNYKNLKREFKILSQIKHRNLVGMLGSTWNPHFKALVLEFIPNGNLDQHLYPGESEEEETSELTMKERLSIAIDAANGLQYLQEGCPTQVVYCDLKPQNVLLDNDMVAHIADFGIGKLLLDRTSEQASTTDFLRGSVGYIAPEYGQGTEVTAKGDMYSFGVVLLEMITRKRPTNSMFSDGLDLRKWVVSRYPNNILDVVDIALKRQASLGGSVGSLERLEQCCIGLVHIALACTEENPQQRPLMSLVLPMLLNVWKEMGF</sequence>
<gene>
    <name evidence="25" type="ORF">L484_001172</name>
</gene>
<organism evidence="25 26">
    <name type="scientific">Morus notabilis</name>
    <dbReference type="NCBI Taxonomy" id="981085"/>
    <lineage>
        <taxon>Eukaryota</taxon>
        <taxon>Viridiplantae</taxon>
        <taxon>Streptophyta</taxon>
        <taxon>Embryophyta</taxon>
        <taxon>Tracheophyta</taxon>
        <taxon>Spermatophyta</taxon>
        <taxon>Magnoliopsida</taxon>
        <taxon>eudicotyledons</taxon>
        <taxon>Gunneridae</taxon>
        <taxon>Pentapetalae</taxon>
        <taxon>rosids</taxon>
        <taxon>fabids</taxon>
        <taxon>Rosales</taxon>
        <taxon>Moraceae</taxon>
        <taxon>Moreae</taxon>
        <taxon>Morus</taxon>
    </lineage>
</organism>
<dbReference type="GO" id="GO:0009791">
    <property type="term" value="P:post-embryonic development"/>
    <property type="evidence" value="ECO:0007669"/>
    <property type="project" value="UniProtKB-ARBA"/>
</dbReference>
<dbReference type="Proteomes" id="UP000030645">
    <property type="component" value="Unassembled WGS sequence"/>
</dbReference>
<evidence type="ECO:0000256" key="5">
    <source>
        <dbReference type="ARBA" id="ARBA00022475"/>
    </source>
</evidence>
<dbReference type="Pfam" id="PF13855">
    <property type="entry name" value="LRR_8"/>
    <property type="match status" value="3"/>
</dbReference>
<dbReference type="GO" id="GO:0004674">
    <property type="term" value="F:protein serine/threonine kinase activity"/>
    <property type="evidence" value="ECO:0007669"/>
    <property type="project" value="UniProtKB-KW"/>
</dbReference>
<dbReference type="SUPFAM" id="SSF52058">
    <property type="entry name" value="L domain-like"/>
    <property type="match status" value="3"/>
</dbReference>
<dbReference type="EC" id="2.7.11.1" evidence="4"/>
<evidence type="ECO:0000256" key="14">
    <source>
        <dbReference type="ARBA" id="ARBA00022777"/>
    </source>
</evidence>
<dbReference type="Gene3D" id="3.30.200.20">
    <property type="entry name" value="Phosphorylase Kinase, domain 1"/>
    <property type="match status" value="1"/>
</dbReference>
<proteinExistence type="inferred from homology"/>
<dbReference type="KEGG" id="mnt:21384783"/>
<dbReference type="SMART" id="SM00369">
    <property type="entry name" value="LRR_TYP"/>
    <property type="match status" value="9"/>
</dbReference>
<evidence type="ECO:0000256" key="2">
    <source>
        <dbReference type="ARBA" id="ARBA00004479"/>
    </source>
</evidence>
<dbReference type="SUPFAM" id="SSF56112">
    <property type="entry name" value="Protein kinase-like (PK-like)"/>
    <property type="match status" value="1"/>
</dbReference>
<keyword evidence="11" id="KW-0732">Signal</keyword>
<dbReference type="Gene3D" id="1.10.510.10">
    <property type="entry name" value="Transferase(Phosphotransferase) domain 1"/>
    <property type="match status" value="1"/>
</dbReference>
<keyword evidence="7" id="KW-0597">Phosphoprotein</keyword>
<evidence type="ECO:0000256" key="22">
    <source>
        <dbReference type="PROSITE-ProRule" id="PRU10141"/>
    </source>
</evidence>
<evidence type="ECO:0000256" key="6">
    <source>
        <dbReference type="ARBA" id="ARBA00022527"/>
    </source>
</evidence>
<evidence type="ECO:0000256" key="16">
    <source>
        <dbReference type="ARBA" id="ARBA00022989"/>
    </source>
</evidence>
<evidence type="ECO:0000256" key="17">
    <source>
        <dbReference type="ARBA" id="ARBA00023136"/>
    </source>
</evidence>
<dbReference type="Pfam" id="PF07714">
    <property type="entry name" value="PK_Tyr_Ser-Thr"/>
    <property type="match status" value="1"/>
</dbReference>
<accession>W9RCA6</accession>
<dbReference type="InterPro" id="IPR011009">
    <property type="entry name" value="Kinase-like_dom_sf"/>
</dbReference>
<evidence type="ECO:0000256" key="20">
    <source>
        <dbReference type="ARBA" id="ARBA00047899"/>
    </source>
</evidence>
<dbReference type="FunFam" id="1.10.510.10:FF:000358">
    <property type="entry name" value="Putative leucine-rich repeat receptor-like serine/threonine-protein kinase"/>
    <property type="match status" value="1"/>
</dbReference>
<dbReference type="FunFam" id="3.80.10.10:FF:000233">
    <property type="entry name" value="Leucine-rich repeat receptor-like protein kinase TDR"/>
    <property type="match status" value="1"/>
</dbReference>
<dbReference type="AlphaFoldDB" id="W9RCA6"/>
<evidence type="ECO:0000256" key="7">
    <source>
        <dbReference type="ARBA" id="ARBA00022553"/>
    </source>
</evidence>
<dbReference type="FunFam" id="3.80.10.10:FF:000383">
    <property type="entry name" value="Leucine-rich repeat receptor protein kinase EMS1"/>
    <property type="match status" value="1"/>
</dbReference>
<keyword evidence="10 23" id="KW-0812">Transmembrane</keyword>